<gene>
    <name evidence="1" type="ORF">AX660_17695</name>
</gene>
<comment type="caution">
    <text evidence="1">The sequence shown here is derived from an EMBL/GenBank/DDBJ whole genome shotgun (WGS) entry which is preliminary data.</text>
</comment>
<accession>A0A135ZZ02</accession>
<evidence type="ECO:0000313" key="1">
    <source>
        <dbReference type="EMBL" id="KXI28212.1"/>
    </source>
</evidence>
<name>A0A135ZZ02_9ALTE</name>
<dbReference type="STRING" id="1799789.AX660_17695"/>
<sequence length="543" mass="60821">MPTTARFGVSDSLRSIFAGLSQAQGRYGQKYSDQDINKVKQYICCRNYSKASLELVYLCWAIVNACPARRGATQLEAFFWLDEAHSPQRCRLAFSQPWQGEAGQVAITSDYLSLNIGKGAGSKSFNISPARVGVLAVLMEFIVTVDPSLLTHLHNTLFGGNDKDIDQVARLIQQSIYQFLKEHLPEAQIQTRYRYFENWLNSNGISPSTLDDTHIITFWQDACADEQAQSYVLYSTALFDALDAISAMHIVSSQQAVNFAASFGQQAEQGEVNPEQVVASQFDDEKGEMLQTLAFADVATFDEVKTLCIMPKCLTIEEAEWLQPLVSYTPYIKPFLLSFMRLQVFAKWQSVLVQAKRKSAATLTEKLAEPPVQAYAMYQLEIDGLTKALENTQLCLQHVLLNIEPEYACAELLQQLPTAQLQQIGQWLAEHRAHEAISSESWHSLSKQLSLQFPPFRHLCDLSAQAFKKNNKAGFKQLPSSEQGDIYLAAFEHITSLQKLTQAHGKAVEQLAETSGSLSRIFSSDVCIFSHRFNTLYGDHHAS</sequence>
<dbReference type="AlphaFoldDB" id="A0A135ZZ02"/>
<dbReference type="Proteomes" id="UP000070299">
    <property type="component" value="Unassembled WGS sequence"/>
</dbReference>
<reference evidence="2" key="1">
    <citation type="submission" date="2016-02" db="EMBL/GenBank/DDBJ databases">
        <authorList>
            <person name="Schultz-Johansen M."/>
            <person name="Glaring M.A."/>
            <person name="Bech P.K."/>
            <person name="Stougaard P."/>
        </authorList>
    </citation>
    <scope>NUCLEOTIDE SEQUENCE [LARGE SCALE GENOMIC DNA]</scope>
    <source>
        <strain evidence="2">S66</strain>
    </source>
</reference>
<keyword evidence="2" id="KW-1185">Reference proteome</keyword>
<proteinExistence type="predicted"/>
<protein>
    <submittedName>
        <fullName evidence="1">Uncharacterized protein</fullName>
    </submittedName>
</protein>
<dbReference type="EMBL" id="LSNE01000007">
    <property type="protein sequence ID" value="KXI28212.1"/>
    <property type="molecule type" value="Genomic_DNA"/>
</dbReference>
<evidence type="ECO:0000313" key="2">
    <source>
        <dbReference type="Proteomes" id="UP000070299"/>
    </source>
</evidence>
<organism evidence="1 2">
    <name type="scientific">Paraglaciecola hydrolytica</name>
    <dbReference type="NCBI Taxonomy" id="1799789"/>
    <lineage>
        <taxon>Bacteria</taxon>
        <taxon>Pseudomonadati</taxon>
        <taxon>Pseudomonadota</taxon>
        <taxon>Gammaproteobacteria</taxon>
        <taxon>Alteromonadales</taxon>
        <taxon>Alteromonadaceae</taxon>
        <taxon>Paraglaciecola</taxon>
    </lineage>
</organism>